<name>A0A9P3URK2_LYOSH</name>
<evidence type="ECO:0000313" key="2">
    <source>
        <dbReference type="Proteomes" id="UP001063166"/>
    </source>
</evidence>
<dbReference type="OrthoDB" id="2730545at2759"/>
<gene>
    <name evidence="1" type="ORF">LshimejAT787_1201920</name>
</gene>
<dbReference type="Proteomes" id="UP001063166">
    <property type="component" value="Unassembled WGS sequence"/>
</dbReference>
<reference evidence="1" key="1">
    <citation type="submission" date="2022-07" db="EMBL/GenBank/DDBJ databases">
        <title>The genome of Lyophyllum shimeji provides insight into the initial evolution of ectomycorrhizal fungal genome.</title>
        <authorList>
            <person name="Kobayashi Y."/>
            <person name="Shibata T."/>
            <person name="Hirakawa H."/>
            <person name="Shigenobu S."/>
            <person name="Nishiyama T."/>
            <person name="Yamada A."/>
            <person name="Hasebe M."/>
            <person name="Kawaguchi M."/>
        </authorList>
    </citation>
    <scope>NUCLEOTIDE SEQUENCE</scope>
    <source>
        <strain evidence="1">AT787</strain>
    </source>
</reference>
<accession>A0A9P3URK2</accession>
<protein>
    <submittedName>
        <fullName evidence="1">Uncharacterized protein</fullName>
    </submittedName>
</protein>
<sequence>MLHLYDSSPYSTESQETRLKAACALSKAHIKTLVWGEDALAFIHFVPANLHALHLVVADQDLRPACAEVIKLLPYEVFTGVDKRYVEHIWLDPDQPRTYQHSVYLQLTTPLDERSVNDPEMPLALTPTFSR</sequence>
<organism evidence="1 2">
    <name type="scientific">Lyophyllum shimeji</name>
    <name type="common">Hon-shimeji</name>
    <name type="synonym">Tricholoma shimeji</name>
    <dbReference type="NCBI Taxonomy" id="47721"/>
    <lineage>
        <taxon>Eukaryota</taxon>
        <taxon>Fungi</taxon>
        <taxon>Dikarya</taxon>
        <taxon>Basidiomycota</taxon>
        <taxon>Agaricomycotina</taxon>
        <taxon>Agaricomycetes</taxon>
        <taxon>Agaricomycetidae</taxon>
        <taxon>Agaricales</taxon>
        <taxon>Tricholomatineae</taxon>
        <taxon>Lyophyllaceae</taxon>
        <taxon>Lyophyllum</taxon>
    </lineage>
</organism>
<keyword evidence="2" id="KW-1185">Reference proteome</keyword>
<proteinExistence type="predicted"/>
<dbReference type="EMBL" id="BRPK01000012">
    <property type="protein sequence ID" value="GLB42743.1"/>
    <property type="molecule type" value="Genomic_DNA"/>
</dbReference>
<comment type="caution">
    <text evidence="1">The sequence shown here is derived from an EMBL/GenBank/DDBJ whole genome shotgun (WGS) entry which is preliminary data.</text>
</comment>
<dbReference type="AlphaFoldDB" id="A0A9P3URK2"/>
<evidence type="ECO:0000313" key="1">
    <source>
        <dbReference type="EMBL" id="GLB42743.1"/>
    </source>
</evidence>